<proteinExistence type="inferred from homology"/>
<evidence type="ECO:0000256" key="2">
    <source>
        <dbReference type="SAM" id="MobiDB-lite"/>
    </source>
</evidence>
<dbReference type="PANTHER" id="PTHR13349:SF2">
    <property type="entry name" value="TRANSLATION MACHINERY-ASSOCIATED PROTEIN 16"/>
    <property type="match status" value="1"/>
</dbReference>
<evidence type="ECO:0000313" key="3">
    <source>
        <dbReference type="EMBL" id="OCL14071.1"/>
    </source>
</evidence>
<dbReference type="InterPro" id="IPR038356">
    <property type="entry name" value="Tma16_sf"/>
</dbReference>
<comment type="similarity">
    <text evidence="1">Belongs to the TMA16 family.</text>
</comment>
<dbReference type="Proteomes" id="UP000250140">
    <property type="component" value="Unassembled WGS sequence"/>
</dbReference>
<accession>A0A8E2FBE0</accession>
<keyword evidence="4" id="KW-1185">Reference proteome</keyword>
<feature type="compositionally biased region" description="Basic and acidic residues" evidence="2">
    <location>
        <begin position="25"/>
        <end position="34"/>
    </location>
</feature>
<name>A0A8E2FBE0_9PEZI</name>
<sequence length="179" mass="20785">MPSKSFNKVQKHIAKKKGRNTVLHENSRDTHRLQRASARDDKLNRLAAVRGKQNRPYLQRVLFFQKVAAEKASPFSIAEIQAFIEEYLHRDDEEIAQLKAERRPGRPPSSREDLLKQKHILEDREYVSGYWLPDLESPDSLGVLKEWNGEWVGLNRLKFVRIEKSGTKHESSFPPKGQS</sequence>
<dbReference type="PANTHER" id="PTHR13349">
    <property type="entry name" value="TRANSLATION MACHINERY-ASSOCIATED PROTEIN 16"/>
    <property type="match status" value="1"/>
</dbReference>
<dbReference type="Pfam" id="PF11176">
    <property type="entry name" value="Tma16"/>
    <property type="match status" value="1"/>
</dbReference>
<evidence type="ECO:0000313" key="4">
    <source>
        <dbReference type="Proteomes" id="UP000250140"/>
    </source>
</evidence>
<dbReference type="EMBL" id="KV748624">
    <property type="protein sequence ID" value="OCL14071.1"/>
    <property type="molecule type" value="Genomic_DNA"/>
</dbReference>
<organism evidence="3 4">
    <name type="scientific">Glonium stellatum</name>
    <dbReference type="NCBI Taxonomy" id="574774"/>
    <lineage>
        <taxon>Eukaryota</taxon>
        <taxon>Fungi</taxon>
        <taxon>Dikarya</taxon>
        <taxon>Ascomycota</taxon>
        <taxon>Pezizomycotina</taxon>
        <taxon>Dothideomycetes</taxon>
        <taxon>Pleosporomycetidae</taxon>
        <taxon>Gloniales</taxon>
        <taxon>Gloniaceae</taxon>
        <taxon>Glonium</taxon>
    </lineage>
</organism>
<dbReference type="InterPro" id="IPR021346">
    <property type="entry name" value="Tma16"/>
</dbReference>
<reference evidence="3 4" key="1">
    <citation type="journal article" date="2016" name="Nat. Commun.">
        <title>Ectomycorrhizal ecology is imprinted in the genome of the dominant symbiotic fungus Cenococcum geophilum.</title>
        <authorList>
            <consortium name="DOE Joint Genome Institute"/>
            <person name="Peter M."/>
            <person name="Kohler A."/>
            <person name="Ohm R.A."/>
            <person name="Kuo A."/>
            <person name="Krutzmann J."/>
            <person name="Morin E."/>
            <person name="Arend M."/>
            <person name="Barry K.W."/>
            <person name="Binder M."/>
            <person name="Choi C."/>
            <person name="Clum A."/>
            <person name="Copeland A."/>
            <person name="Grisel N."/>
            <person name="Haridas S."/>
            <person name="Kipfer T."/>
            <person name="LaButti K."/>
            <person name="Lindquist E."/>
            <person name="Lipzen A."/>
            <person name="Maire R."/>
            <person name="Meier B."/>
            <person name="Mihaltcheva S."/>
            <person name="Molinier V."/>
            <person name="Murat C."/>
            <person name="Poggeler S."/>
            <person name="Quandt C.A."/>
            <person name="Sperisen C."/>
            <person name="Tritt A."/>
            <person name="Tisserant E."/>
            <person name="Crous P.W."/>
            <person name="Henrissat B."/>
            <person name="Nehls U."/>
            <person name="Egli S."/>
            <person name="Spatafora J.W."/>
            <person name="Grigoriev I.V."/>
            <person name="Martin F.M."/>
        </authorList>
    </citation>
    <scope>NUCLEOTIDE SEQUENCE [LARGE SCALE GENOMIC DNA]</scope>
    <source>
        <strain evidence="3 4">CBS 207.34</strain>
    </source>
</reference>
<gene>
    <name evidence="3" type="ORF">AOQ84DRAFT_281859</name>
</gene>
<protein>
    <recommendedName>
        <fullName evidence="5">Translation machinery-associated protein 16</fullName>
    </recommendedName>
</protein>
<evidence type="ECO:0008006" key="5">
    <source>
        <dbReference type="Google" id="ProtNLM"/>
    </source>
</evidence>
<dbReference type="GO" id="GO:0005634">
    <property type="term" value="C:nucleus"/>
    <property type="evidence" value="ECO:0007669"/>
    <property type="project" value="TreeGrafter"/>
</dbReference>
<feature type="compositionally biased region" description="Basic residues" evidence="2">
    <location>
        <begin position="9"/>
        <end position="19"/>
    </location>
</feature>
<dbReference type="AlphaFoldDB" id="A0A8E2FBE0"/>
<dbReference type="OrthoDB" id="270284at2759"/>
<evidence type="ECO:0000256" key="1">
    <source>
        <dbReference type="ARBA" id="ARBA00034127"/>
    </source>
</evidence>
<feature type="region of interest" description="Disordered" evidence="2">
    <location>
        <begin position="1"/>
        <end position="34"/>
    </location>
</feature>
<dbReference type="Gene3D" id="1.20.1440.170">
    <property type="entry name" value="Translation machinery-associated protein 16-like"/>
    <property type="match status" value="1"/>
</dbReference>